<protein>
    <submittedName>
        <fullName evidence="3">Uncharacterized protein</fullName>
    </submittedName>
</protein>
<evidence type="ECO:0000256" key="1">
    <source>
        <dbReference type="SAM" id="MobiDB-lite"/>
    </source>
</evidence>
<organism evidence="3 4">
    <name type="scientific">Pyricularia oryzae</name>
    <name type="common">Rice blast fungus</name>
    <name type="synonym">Magnaporthe oryzae</name>
    <dbReference type="NCBI Taxonomy" id="318829"/>
    <lineage>
        <taxon>Eukaryota</taxon>
        <taxon>Fungi</taxon>
        <taxon>Dikarya</taxon>
        <taxon>Ascomycota</taxon>
        <taxon>Pezizomycotina</taxon>
        <taxon>Sordariomycetes</taxon>
        <taxon>Sordariomycetidae</taxon>
        <taxon>Magnaporthales</taxon>
        <taxon>Pyriculariaceae</taxon>
        <taxon>Pyricularia</taxon>
    </lineage>
</organism>
<dbReference type="EMBL" id="CP034206">
    <property type="protein sequence ID" value="QBZ59186.1"/>
    <property type="molecule type" value="Genomic_DNA"/>
</dbReference>
<feature type="region of interest" description="Disordered" evidence="1">
    <location>
        <begin position="1"/>
        <end position="20"/>
    </location>
</feature>
<keyword evidence="2" id="KW-1133">Transmembrane helix</keyword>
<proteinExistence type="predicted"/>
<dbReference type="Proteomes" id="UP000294847">
    <property type="component" value="Chromosome 3"/>
</dbReference>
<sequence length="95" mass="10732">MWGKSEKKVEHEQTVTKPLISNAASRNFHIRPYPLEYTGSRPLSPSQTSEGRTSTQVGDHWGILGVVCFWISSFAYFCPVYLTTQTSLVLELELP</sequence>
<evidence type="ECO:0000256" key="2">
    <source>
        <dbReference type="SAM" id="Phobius"/>
    </source>
</evidence>
<feature type="compositionally biased region" description="Polar residues" evidence="1">
    <location>
        <begin position="41"/>
        <end position="55"/>
    </location>
</feature>
<evidence type="ECO:0000313" key="3">
    <source>
        <dbReference type="EMBL" id="QBZ59186.1"/>
    </source>
</evidence>
<feature type="transmembrane region" description="Helical" evidence="2">
    <location>
        <begin position="61"/>
        <end position="82"/>
    </location>
</feature>
<feature type="compositionally biased region" description="Basic and acidic residues" evidence="1">
    <location>
        <begin position="1"/>
        <end position="14"/>
    </location>
</feature>
<evidence type="ECO:0000313" key="4">
    <source>
        <dbReference type="Proteomes" id="UP000294847"/>
    </source>
</evidence>
<reference evidence="3 4" key="1">
    <citation type="journal article" date="2019" name="Mol. Biol. Evol.">
        <title>Blast fungal genomes show frequent chromosomal changes, gene gains and losses, and effector gene turnover.</title>
        <authorList>
            <person name="Gomez Luciano L.B."/>
            <person name="Jason Tsai I."/>
            <person name="Chuma I."/>
            <person name="Tosa Y."/>
            <person name="Chen Y.H."/>
            <person name="Li J.Y."/>
            <person name="Li M.Y."/>
            <person name="Jade Lu M.Y."/>
            <person name="Nakayashiki H."/>
            <person name="Li W.H."/>
        </authorList>
    </citation>
    <scope>NUCLEOTIDE SEQUENCE [LARGE SCALE GENOMIC DNA]</scope>
    <source>
        <strain evidence="3">MZ5-1-6</strain>
    </source>
</reference>
<gene>
    <name evidence="3" type="ORF">PoMZ_04147</name>
</gene>
<dbReference type="AlphaFoldDB" id="A0A4P7NCK1"/>
<accession>A0A4P7NCK1</accession>
<feature type="region of interest" description="Disordered" evidence="1">
    <location>
        <begin position="36"/>
        <end position="55"/>
    </location>
</feature>
<keyword evidence="2" id="KW-0812">Transmembrane</keyword>
<keyword evidence="2" id="KW-0472">Membrane</keyword>
<name>A0A4P7NCK1_PYROR</name>